<evidence type="ECO:0000313" key="3">
    <source>
        <dbReference type="Proteomes" id="UP000694545"/>
    </source>
</evidence>
<evidence type="ECO:0000313" key="2">
    <source>
        <dbReference type="Ensembl" id="ENSVKKP00000022798.1"/>
    </source>
</evidence>
<evidence type="ECO:0000256" key="1">
    <source>
        <dbReference type="SAM" id="MobiDB-lite"/>
    </source>
</evidence>
<dbReference type="Ensembl" id="ENSVKKT00000023363.1">
    <property type="protein sequence ID" value="ENSVKKP00000022798.1"/>
    <property type="gene ID" value="ENSVKKG00000015148.1"/>
</dbReference>
<sequence length="58" mass="6598">TPARSLLQTHRRDDMNSRPAPLPRATPWRSLPCPRAELRLDLVLCGGQTFRLVSAHQH</sequence>
<keyword evidence="3" id="KW-1185">Reference proteome</keyword>
<reference evidence="2" key="2">
    <citation type="submission" date="2025-09" db="UniProtKB">
        <authorList>
            <consortium name="Ensembl"/>
        </authorList>
    </citation>
    <scope>IDENTIFICATION</scope>
</reference>
<dbReference type="AlphaFoldDB" id="A0A8D2LI69"/>
<dbReference type="SUPFAM" id="SSF55945">
    <property type="entry name" value="TATA-box binding protein-like"/>
    <property type="match status" value="1"/>
</dbReference>
<dbReference type="Gene3D" id="3.30.310.40">
    <property type="match status" value="1"/>
</dbReference>
<reference evidence="2" key="1">
    <citation type="submission" date="2025-08" db="UniProtKB">
        <authorList>
            <consortium name="Ensembl"/>
        </authorList>
    </citation>
    <scope>IDENTIFICATION</scope>
</reference>
<proteinExistence type="predicted"/>
<name>A0A8D2LI69_VARKO</name>
<protein>
    <submittedName>
        <fullName evidence="2">Uncharacterized protein</fullName>
    </submittedName>
</protein>
<accession>A0A8D2LI69</accession>
<feature type="region of interest" description="Disordered" evidence="1">
    <location>
        <begin position="1"/>
        <end position="28"/>
    </location>
</feature>
<dbReference type="Proteomes" id="UP000694545">
    <property type="component" value="Unplaced"/>
</dbReference>
<organism evidence="2 3">
    <name type="scientific">Varanus komodoensis</name>
    <name type="common">Komodo dragon</name>
    <dbReference type="NCBI Taxonomy" id="61221"/>
    <lineage>
        <taxon>Eukaryota</taxon>
        <taxon>Metazoa</taxon>
        <taxon>Chordata</taxon>
        <taxon>Craniata</taxon>
        <taxon>Vertebrata</taxon>
        <taxon>Euteleostomi</taxon>
        <taxon>Lepidosauria</taxon>
        <taxon>Squamata</taxon>
        <taxon>Bifurcata</taxon>
        <taxon>Unidentata</taxon>
        <taxon>Episquamata</taxon>
        <taxon>Toxicofera</taxon>
        <taxon>Anguimorpha</taxon>
        <taxon>Paleoanguimorpha</taxon>
        <taxon>Varanoidea</taxon>
        <taxon>Varanidae</taxon>
        <taxon>Varanus</taxon>
    </lineage>
</organism>